<dbReference type="SUPFAM" id="SSF53474">
    <property type="entry name" value="alpha/beta-Hydrolases"/>
    <property type="match status" value="1"/>
</dbReference>
<comment type="caution">
    <text evidence="2">The sequence shown here is derived from an EMBL/GenBank/DDBJ whole genome shotgun (WGS) entry which is preliminary data.</text>
</comment>
<dbReference type="PANTHER" id="PTHR43798:SF33">
    <property type="entry name" value="HYDROLASE, PUTATIVE (AFU_ORTHOLOGUE AFUA_2G14860)-RELATED"/>
    <property type="match status" value="1"/>
</dbReference>
<dbReference type="InterPro" id="IPR000639">
    <property type="entry name" value="Epox_hydrolase-like"/>
</dbReference>
<gene>
    <name evidence="2" type="ORF">ACFSKU_06955</name>
</gene>
<dbReference type="PANTHER" id="PTHR43798">
    <property type="entry name" value="MONOACYLGLYCEROL LIPASE"/>
    <property type="match status" value="1"/>
</dbReference>
<dbReference type="InterPro" id="IPR029058">
    <property type="entry name" value="AB_hydrolase_fold"/>
</dbReference>
<name>A0ABW4WV57_9BACT</name>
<dbReference type="InterPro" id="IPR050266">
    <property type="entry name" value="AB_hydrolase_sf"/>
</dbReference>
<dbReference type="RefSeq" id="WP_229960442.1">
    <property type="nucleotide sequence ID" value="NZ_JAJJWI010000008.1"/>
</dbReference>
<proteinExistence type="predicted"/>
<feature type="domain" description="AB hydrolase-1" evidence="1">
    <location>
        <begin position="96"/>
        <end position="331"/>
    </location>
</feature>
<reference evidence="3" key="1">
    <citation type="journal article" date="2019" name="Int. J. Syst. Evol. Microbiol.">
        <title>The Global Catalogue of Microorganisms (GCM) 10K type strain sequencing project: providing services to taxonomists for standard genome sequencing and annotation.</title>
        <authorList>
            <consortium name="The Broad Institute Genomics Platform"/>
            <consortium name="The Broad Institute Genome Sequencing Center for Infectious Disease"/>
            <person name="Wu L."/>
            <person name="Ma J."/>
        </authorList>
    </citation>
    <scope>NUCLEOTIDE SEQUENCE [LARGE SCALE GENOMIC DNA]</scope>
    <source>
        <strain evidence="3">JCM 16545</strain>
    </source>
</reference>
<accession>A0ABW4WV57</accession>
<evidence type="ECO:0000313" key="2">
    <source>
        <dbReference type="EMBL" id="MFD2066618.1"/>
    </source>
</evidence>
<dbReference type="GO" id="GO:0016787">
    <property type="term" value="F:hydrolase activity"/>
    <property type="evidence" value="ECO:0007669"/>
    <property type="project" value="UniProtKB-KW"/>
</dbReference>
<keyword evidence="3" id="KW-1185">Reference proteome</keyword>
<dbReference type="PRINTS" id="PR00412">
    <property type="entry name" value="EPOXHYDRLASE"/>
</dbReference>
<keyword evidence="2" id="KW-0378">Hydrolase</keyword>
<evidence type="ECO:0000313" key="3">
    <source>
        <dbReference type="Proteomes" id="UP001597369"/>
    </source>
</evidence>
<dbReference type="EMBL" id="JBHUHV010000022">
    <property type="protein sequence ID" value="MFD2066618.1"/>
    <property type="molecule type" value="Genomic_DNA"/>
</dbReference>
<protein>
    <submittedName>
        <fullName evidence="2">Alpha/beta fold hydrolase</fullName>
    </submittedName>
</protein>
<dbReference type="Gene3D" id="3.40.50.1820">
    <property type="entry name" value="alpha/beta hydrolase"/>
    <property type="match status" value="1"/>
</dbReference>
<organism evidence="2 3">
    <name type="scientific">Pontibacter silvestris</name>
    <dbReference type="NCBI Taxonomy" id="2305183"/>
    <lineage>
        <taxon>Bacteria</taxon>
        <taxon>Pseudomonadati</taxon>
        <taxon>Bacteroidota</taxon>
        <taxon>Cytophagia</taxon>
        <taxon>Cytophagales</taxon>
        <taxon>Hymenobacteraceae</taxon>
        <taxon>Pontibacter</taxon>
    </lineage>
</organism>
<sequence length="354" mass="38785">MEIKQNIKQNLHLVVGGVAAGLALTLPRRSNWRLPLTTVATLELGQGLLKKYKPSPSAAPSEIDDVAAPENSYSGVVDGINMRWEEHGDNSTGSIPVVMVHGIPTHPRLWRYIIPKVARPGIQCFAWELVGFGWSMEEGLHRDISVAKQAEYLYSWLQHKGITRAVFVGHDLGGGVLQQLLTHHPELCAGLTLVDCIAYKNWPVTLVRLARSMNAVIDKIPAPLLKPVLLAGFMNLGHDSAQRRWNSFELHWQPYARSVGPKAFAHQLRNLNSDDTAAVADQLPNIQAPAHVVWGDADPLGMSSAEKLATALHAPLTRIPNGRHFTPEDHPKEVATAINAVLGQVKIIASDSPR</sequence>
<evidence type="ECO:0000259" key="1">
    <source>
        <dbReference type="Pfam" id="PF00561"/>
    </source>
</evidence>
<dbReference type="Pfam" id="PF00561">
    <property type="entry name" value="Abhydrolase_1"/>
    <property type="match status" value="1"/>
</dbReference>
<dbReference type="Proteomes" id="UP001597369">
    <property type="component" value="Unassembled WGS sequence"/>
</dbReference>
<dbReference type="InterPro" id="IPR000073">
    <property type="entry name" value="AB_hydrolase_1"/>
</dbReference>